<accession>A0A3D8QK48</accession>
<comment type="caution">
    <text evidence="1">The sequence shown here is derived from an EMBL/GenBank/DDBJ whole genome shotgun (WGS) entry which is preliminary data.</text>
</comment>
<dbReference type="STRING" id="1849047.A0A3D8QK48"/>
<dbReference type="EMBL" id="PDLM01000014">
    <property type="protein sequence ID" value="RDW62193.1"/>
    <property type="molecule type" value="Genomic_DNA"/>
</dbReference>
<keyword evidence="2" id="KW-1185">Reference proteome</keyword>
<evidence type="ECO:0000313" key="2">
    <source>
        <dbReference type="Proteomes" id="UP000256645"/>
    </source>
</evidence>
<organism evidence="1 2">
    <name type="scientific">Coleophoma cylindrospora</name>
    <dbReference type="NCBI Taxonomy" id="1849047"/>
    <lineage>
        <taxon>Eukaryota</taxon>
        <taxon>Fungi</taxon>
        <taxon>Dikarya</taxon>
        <taxon>Ascomycota</taxon>
        <taxon>Pezizomycotina</taxon>
        <taxon>Leotiomycetes</taxon>
        <taxon>Helotiales</taxon>
        <taxon>Dermateaceae</taxon>
        <taxon>Coleophoma</taxon>
    </lineage>
</organism>
<protein>
    <submittedName>
        <fullName evidence="1">Uncharacterized protein</fullName>
    </submittedName>
</protein>
<reference evidence="1 2" key="1">
    <citation type="journal article" date="2018" name="IMA Fungus">
        <title>IMA Genome-F 9: Draft genome sequence of Annulohypoxylon stygium, Aspergillus mulundensis, Berkeleyomyces basicola (syn. Thielaviopsis basicola), Ceratocystis smalleyi, two Cercospora beticola strains, Coleophoma cylindrospora, Fusarium fracticaudum, Phialophora cf. hyalina, and Morchella septimelata.</title>
        <authorList>
            <person name="Wingfield B.D."/>
            <person name="Bills G.F."/>
            <person name="Dong Y."/>
            <person name="Huang W."/>
            <person name="Nel W.J."/>
            <person name="Swalarsk-Parry B.S."/>
            <person name="Vaghefi N."/>
            <person name="Wilken P.M."/>
            <person name="An Z."/>
            <person name="de Beer Z.W."/>
            <person name="De Vos L."/>
            <person name="Chen L."/>
            <person name="Duong T.A."/>
            <person name="Gao Y."/>
            <person name="Hammerbacher A."/>
            <person name="Kikkert J.R."/>
            <person name="Li Y."/>
            <person name="Li H."/>
            <person name="Li K."/>
            <person name="Li Q."/>
            <person name="Liu X."/>
            <person name="Ma X."/>
            <person name="Naidoo K."/>
            <person name="Pethybridge S.J."/>
            <person name="Sun J."/>
            <person name="Steenkamp E.T."/>
            <person name="van der Nest M.A."/>
            <person name="van Wyk S."/>
            <person name="Wingfield M.J."/>
            <person name="Xiong C."/>
            <person name="Yue Q."/>
            <person name="Zhang X."/>
        </authorList>
    </citation>
    <scope>NUCLEOTIDE SEQUENCE [LARGE SCALE GENOMIC DNA]</scope>
    <source>
        <strain evidence="1 2">BP6252</strain>
    </source>
</reference>
<dbReference type="AlphaFoldDB" id="A0A3D8QK48"/>
<name>A0A3D8QK48_9HELO</name>
<proteinExistence type="predicted"/>
<sequence>MPKRIFEEVKPDNGYLTQLLTFTGPSVETLWRILETVISDLVLNIVYCILDGLGECSEALLKVLRSISKDPDADTEVNNDIHQFIEVKANGLFDYREYPKPIRVFAKAEPQKGAWGVFLWISLVTEVLQKSRATDAEQVLEQCPSYTFDGPT</sequence>
<dbReference type="Proteomes" id="UP000256645">
    <property type="component" value="Unassembled WGS sequence"/>
</dbReference>
<gene>
    <name evidence="1" type="ORF">BP6252_11626</name>
</gene>
<evidence type="ECO:0000313" key="1">
    <source>
        <dbReference type="EMBL" id="RDW62193.1"/>
    </source>
</evidence>